<protein>
    <recommendedName>
        <fullName evidence="1">Bacteriophage T5 Orf172 DNA-binding domain-containing protein</fullName>
    </recommendedName>
</protein>
<evidence type="ECO:0000313" key="2">
    <source>
        <dbReference type="EMBL" id="GAA2263539.1"/>
    </source>
</evidence>
<feature type="domain" description="Bacteriophage T5 Orf172 DNA-binding" evidence="1">
    <location>
        <begin position="16"/>
        <end position="89"/>
    </location>
</feature>
<organism evidence="2 3">
    <name type="scientific">Streptomyces indiaensis</name>
    <dbReference type="NCBI Taxonomy" id="284033"/>
    <lineage>
        <taxon>Bacteria</taxon>
        <taxon>Bacillati</taxon>
        <taxon>Actinomycetota</taxon>
        <taxon>Actinomycetes</taxon>
        <taxon>Kitasatosporales</taxon>
        <taxon>Streptomycetaceae</taxon>
        <taxon>Streptomyces</taxon>
    </lineage>
</organism>
<sequence>MTTGSGASGHVYVIGEPGSSTVKIGFSKAPEKRLWFHQGGSPVALSLVATFEGDQYLEAELHRFFSADHVRGEWFRLGDRPVEKVRAAVALGIAGMRAGRAANHAKRQRFSTAQVDGVDLDVRFPPLPNEHVRAALAAHGIALDLQGSGEVVFHQCDSDSGCVDCRAGRLADLGDLGFVLQETGREARSWDERFPERRLPGGN</sequence>
<dbReference type="EMBL" id="BAAART010000244">
    <property type="protein sequence ID" value="GAA2263539.1"/>
    <property type="molecule type" value="Genomic_DNA"/>
</dbReference>
<dbReference type="InterPro" id="IPR018306">
    <property type="entry name" value="Phage_T5_Orf172_DNA-bd"/>
</dbReference>
<dbReference type="Pfam" id="PF13455">
    <property type="entry name" value="MUG113"/>
    <property type="match status" value="1"/>
</dbReference>
<evidence type="ECO:0000313" key="3">
    <source>
        <dbReference type="Proteomes" id="UP001501474"/>
    </source>
</evidence>
<dbReference type="SMART" id="SM00974">
    <property type="entry name" value="T5orf172"/>
    <property type="match status" value="1"/>
</dbReference>
<accession>A0ABN3EMX3</accession>
<dbReference type="Proteomes" id="UP001501474">
    <property type="component" value="Unassembled WGS sequence"/>
</dbReference>
<gene>
    <name evidence="2" type="ORF">GCM10010104_70970</name>
</gene>
<evidence type="ECO:0000259" key="1">
    <source>
        <dbReference type="SMART" id="SM00974"/>
    </source>
</evidence>
<reference evidence="2 3" key="1">
    <citation type="journal article" date="2019" name="Int. J. Syst. Evol. Microbiol.">
        <title>The Global Catalogue of Microorganisms (GCM) 10K type strain sequencing project: providing services to taxonomists for standard genome sequencing and annotation.</title>
        <authorList>
            <consortium name="The Broad Institute Genomics Platform"/>
            <consortium name="The Broad Institute Genome Sequencing Center for Infectious Disease"/>
            <person name="Wu L."/>
            <person name="Ma J."/>
        </authorList>
    </citation>
    <scope>NUCLEOTIDE SEQUENCE [LARGE SCALE GENOMIC DNA]</scope>
    <source>
        <strain evidence="2 3">JCM 3053</strain>
    </source>
</reference>
<dbReference type="RefSeq" id="WP_372486684.1">
    <property type="nucleotide sequence ID" value="NZ_BAAART010000244.1"/>
</dbReference>
<name>A0ABN3EMX3_9ACTN</name>
<keyword evidence="3" id="KW-1185">Reference proteome</keyword>
<proteinExistence type="predicted"/>
<comment type="caution">
    <text evidence="2">The sequence shown here is derived from an EMBL/GenBank/DDBJ whole genome shotgun (WGS) entry which is preliminary data.</text>
</comment>